<organism evidence="1 2">
    <name type="scientific">Planoprotostelium fungivorum</name>
    <dbReference type="NCBI Taxonomy" id="1890364"/>
    <lineage>
        <taxon>Eukaryota</taxon>
        <taxon>Amoebozoa</taxon>
        <taxon>Evosea</taxon>
        <taxon>Variosea</taxon>
        <taxon>Cavosteliida</taxon>
        <taxon>Cavosteliaceae</taxon>
        <taxon>Planoprotostelium</taxon>
    </lineage>
</organism>
<dbReference type="AlphaFoldDB" id="A0A2P6NA94"/>
<comment type="caution">
    <text evidence="1">The sequence shown here is derived from an EMBL/GenBank/DDBJ whole genome shotgun (WGS) entry which is preliminary data.</text>
</comment>
<name>A0A2P6NA94_9EUKA</name>
<protein>
    <submittedName>
        <fullName evidence="1">Uncharacterized protein</fullName>
    </submittedName>
</protein>
<evidence type="ECO:0000313" key="1">
    <source>
        <dbReference type="EMBL" id="PRP80860.1"/>
    </source>
</evidence>
<sequence>MRIDPYWMRSIKKITQGSSSIWRLHLFNSALCLSKLTPYMGLSHAMAFLDPTDFIVIVTLLAQTSLKPCLFLQILPWHGFHPMIVYIKGKPELVLREIWTSDRDNSPSFSSSGHYKLKGRWSDLMESSQYGLPSVFKRQNASIRLSANRSNVKRNQIGGIKMQLAWGLMAGP</sequence>
<proteinExistence type="predicted"/>
<gene>
    <name evidence="1" type="ORF">PROFUN_11415</name>
</gene>
<keyword evidence="2" id="KW-1185">Reference proteome</keyword>
<accession>A0A2P6NA94</accession>
<dbReference type="Proteomes" id="UP000241769">
    <property type="component" value="Unassembled WGS sequence"/>
</dbReference>
<dbReference type="InParanoid" id="A0A2P6NA94"/>
<evidence type="ECO:0000313" key="2">
    <source>
        <dbReference type="Proteomes" id="UP000241769"/>
    </source>
</evidence>
<reference evidence="1 2" key="1">
    <citation type="journal article" date="2018" name="Genome Biol. Evol.">
        <title>Multiple Roots of Fruiting Body Formation in Amoebozoa.</title>
        <authorList>
            <person name="Hillmann F."/>
            <person name="Forbes G."/>
            <person name="Novohradska S."/>
            <person name="Ferling I."/>
            <person name="Riege K."/>
            <person name="Groth M."/>
            <person name="Westermann M."/>
            <person name="Marz M."/>
            <person name="Spaller T."/>
            <person name="Winckler T."/>
            <person name="Schaap P."/>
            <person name="Glockner G."/>
        </authorList>
    </citation>
    <scope>NUCLEOTIDE SEQUENCE [LARGE SCALE GENOMIC DNA]</scope>
    <source>
        <strain evidence="1 2">Jena</strain>
    </source>
</reference>
<dbReference type="EMBL" id="MDYQ01000136">
    <property type="protein sequence ID" value="PRP80860.1"/>
    <property type="molecule type" value="Genomic_DNA"/>
</dbReference>